<evidence type="ECO:0000256" key="6">
    <source>
        <dbReference type="ARBA" id="ARBA00022605"/>
    </source>
</evidence>
<feature type="active site" description="Proton donor" evidence="12">
    <location>
        <position position="200"/>
    </location>
</feature>
<evidence type="ECO:0000256" key="14">
    <source>
        <dbReference type="RuleBase" id="RU000579"/>
    </source>
</evidence>
<keyword evidence="13 14" id="KW-0521">NADP</keyword>
<evidence type="ECO:0000259" key="16">
    <source>
        <dbReference type="Pfam" id="PF00742"/>
    </source>
</evidence>
<evidence type="ECO:0000256" key="12">
    <source>
        <dbReference type="PIRSR" id="PIRSR000098-1"/>
    </source>
</evidence>
<comment type="pathway">
    <text evidence="2 14">Amino-acid biosynthesis; L-methionine biosynthesis via de novo pathway; L-homoserine from L-aspartate: step 3/3.</text>
</comment>
<dbReference type="InterPro" id="IPR005106">
    <property type="entry name" value="Asp/hSer_DH_NAD-bd"/>
</dbReference>
<comment type="pathway">
    <text evidence="1 14">Amino-acid biosynthesis; L-threonine biosynthesis; L-threonine from L-aspartate: step 3/5.</text>
</comment>
<dbReference type="EC" id="1.1.1.3" evidence="4 14"/>
<evidence type="ECO:0000256" key="5">
    <source>
        <dbReference type="ARBA" id="ARBA00013376"/>
    </source>
</evidence>
<feature type="binding site" evidence="13">
    <location>
        <begin position="6"/>
        <end position="13"/>
    </location>
    <ligand>
        <name>NADP(+)</name>
        <dbReference type="ChEBI" id="CHEBI:58349"/>
    </ligand>
</feature>
<evidence type="ECO:0000256" key="4">
    <source>
        <dbReference type="ARBA" id="ARBA00013213"/>
    </source>
</evidence>
<comment type="similarity">
    <text evidence="3 15">Belongs to the homoserine dehydrogenase family.</text>
</comment>
<evidence type="ECO:0000256" key="10">
    <source>
        <dbReference type="ARBA" id="ARBA00023167"/>
    </source>
</evidence>
<dbReference type="SUPFAM" id="SSF55347">
    <property type="entry name" value="Glyceraldehyde-3-phosphate dehydrogenase-like, C-terminal domain"/>
    <property type="match status" value="1"/>
</dbReference>
<keyword evidence="10 14" id="KW-0486">Methionine biosynthesis</keyword>
<evidence type="ECO:0000313" key="18">
    <source>
        <dbReference type="EMBL" id="TZE83191.1"/>
    </source>
</evidence>
<dbReference type="PROSITE" id="PS01042">
    <property type="entry name" value="HOMOSER_DHGENASE"/>
    <property type="match status" value="1"/>
</dbReference>
<reference evidence="18 19" key="1">
    <citation type="submission" date="2019-08" db="EMBL/GenBank/DDBJ databases">
        <title>Calorimonas adulescens gen. nov., sp. nov., an anaerobic thermophilic bacterium from Sakhalin hot spring.</title>
        <authorList>
            <person name="Khomyakova M.A."/>
            <person name="Merkel A.Y."/>
            <person name="Novikov A."/>
            <person name="Bonch-Osmolovskaya E.A."/>
            <person name="Slobodkin A.I."/>
        </authorList>
    </citation>
    <scope>NUCLEOTIDE SEQUENCE [LARGE SCALE GENOMIC DNA]</scope>
    <source>
        <strain evidence="18 19">A05MB</strain>
    </source>
</reference>
<keyword evidence="8 14" id="KW-0560">Oxidoreductase</keyword>
<dbReference type="InterPro" id="IPR016204">
    <property type="entry name" value="HDH"/>
</dbReference>
<dbReference type="GO" id="GO:0050661">
    <property type="term" value="F:NADP binding"/>
    <property type="evidence" value="ECO:0007669"/>
    <property type="project" value="InterPro"/>
</dbReference>
<feature type="domain" description="Aspartate/homoserine dehydrogenase NAD-binding" evidence="17">
    <location>
        <begin position="7"/>
        <end position="125"/>
    </location>
</feature>
<evidence type="ECO:0000256" key="2">
    <source>
        <dbReference type="ARBA" id="ARBA00005062"/>
    </source>
</evidence>
<feature type="binding site" evidence="13">
    <location>
        <position position="185"/>
    </location>
    <ligand>
        <name>L-homoserine</name>
        <dbReference type="ChEBI" id="CHEBI:57476"/>
    </ligand>
</feature>
<name>A0A5D8QFB1_9THEO</name>
<keyword evidence="19" id="KW-1185">Reference proteome</keyword>
<evidence type="ECO:0000256" key="8">
    <source>
        <dbReference type="ARBA" id="ARBA00023002"/>
    </source>
</evidence>
<evidence type="ECO:0000256" key="7">
    <source>
        <dbReference type="ARBA" id="ARBA00022697"/>
    </source>
</evidence>
<dbReference type="GO" id="GO:0009086">
    <property type="term" value="P:methionine biosynthetic process"/>
    <property type="evidence" value="ECO:0007669"/>
    <property type="project" value="UniProtKB-KW"/>
</dbReference>
<comment type="catalytic activity">
    <reaction evidence="11">
        <text>L-homoserine + NADP(+) = L-aspartate 4-semialdehyde + NADPH + H(+)</text>
        <dbReference type="Rhea" id="RHEA:15761"/>
        <dbReference type="ChEBI" id="CHEBI:15378"/>
        <dbReference type="ChEBI" id="CHEBI:57476"/>
        <dbReference type="ChEBI" id="CHEBI:57783"/>
        <dbReference type="ChEBI" id="CHEBI:58349"/>
        <dbReference type="ChEBI" id="CHEBI:537519"/>
        <dbReference type="EC" id="1.1.1.3"/>
    </reaction>
    <physiologicalReaction direction="right-to-left" evidence="11">
        <dbReference type="Rhea" id="RHEA:15763"/>
    </physiologicalReaction>
</comment>
<keyword evidence="9" id="KW-0915">Sodium</keyword>
<dbReference type="AlphaFoldDB" id="A0A5D8QFB1"/>
<dbReference type="EMBL" id="VTPS01000002">
    <property type="protein sequence ID" value="TZE83191.1"/>
    <property type="molecule type" value="Genomic_DNA"/>
</dbReference>
<comment type="caution">
    <text evidence="18">The sequence shown here is derived from an EMBL/GenBank/DDBJ whole genome shotgun (WGS) entry which is preliminary data.</text>
</comment>
<feature type="domain" description="Homoserine dehydrogenase catalytic" evidence="16">
    <location>
        <begin position="133"/>
        <end position="310"/>
    </location>
</feature>
<keyword evidence="6 14" id="KW-0028">Amino-acid biosynthesis</keyword>
<dbReference type="UniPathway" id="UPA00051">
    <property type="reaction ID" value="UER00465"/>
</dbReference>
<dbReference type="GO" id="GO:0004412">
    <property type="term" value="F:homoserine dehydrogenase activity"/>
    <property type="evidence" value="ECO:0007669"/>
    <property type="project" value="UniProtKB-EC"/>
</dbReference>
<dbReference type="PANTHER" id="PTHR43331:SF1">
    <property type="entry name" value="HOMOSERINE DEHYDROGENASE"/>
    <property type="match status" value="1"/>
</dbReference>
<dbReference type="InterPro" id="IPR001342">
    <property type="entry name" value="HDH_cat"/>
</dbReference>
<dbReference type="InterPro" id="IPR036291">
    <property type="entry name" value="NAD(P)-bd_dom_sf"/>
</dbReference>
<evidence type="ECO:0000256" key="13">
    <source>
        <dbReference type="PIRSR" id="PIRSR000098-2"/>
    </source>
</evidence>
<feature type="binding site" evidence="13">
    <location>
        <position position="101"/>
    </location>
    <ligand>
        <name>NADPH</name>
        <dbReference type="ChEBI" id="CHEBI:57783"/>
    </ligand>
</feature>
<accession>A0A5D8QFB1</accession>
<dbReference type="Pfam" id="PF00742">
    <property type="entry name" value="Homoserine_dh"/>
    <property type="match status" value="1"/>
</dbReference>
<dbReference type="GO" id="GO:0009088">
    <property type="term" value="P:threonine biosynthetic process"/>
    <property type="evidence" value="ECO:0007669"/>
    <property type="project" value="UniProtKB-UniPathway"/>
</dbReference>
<evidence type="ECO:0000256" key="15">
    <source>
        <dbReference type="RuleBase" id="RU004171"/>
    </source>
</evidence>
<dbReference type="UniPathway" id="UPA00050">
    <property type="reaction ID" value="UER00063"/>
</dbReference>
<evidence type="ECO:0000256" key="11">
    <source>
        <dbReference type="ARBA" id="ARBA00048841"/>
    </source>
</evidence>
<dbReference type="FunFam" id="3.30.360.10:FF:000005">
    <property type="entry name" value="Homoserine dehydrogenase"/>
    <property type="match status" value="1"/>
</dbReference>
<evidence type="ECO:0000256" key="1">
    <source>
        <dbReference type="ARBA" id="ARBA00005056"/>
    </source>
</evidence>
<dbReference type="Proteomes" id="UP000322976">
    <property type="component" value="Unassembled WGS sequence"/>
</dbReference>
<dbReference type="Pfam" id="PF03447">
    <property type="entry name" value="NAD_binding_3"/>
    <property type="match status" value="1"/>
</dbReference>
<dbReference type="PIRSF" id="PIRSF000098">
    <property type="entry name" value="Homoser_dehydrog"/>
    <property type="match status" value="1"/>
</dbReference>
<evidence type="ECO:0000256" key="3">
    <source>
        <dbReference type="ARBA" id="ARBA00006753"/>
    </source>
</evidence>
<dbReference type="InterPro" id="IPR019811">
    <property type="entry name" value="HDH_CS"/>
</dbReference>
<dbReference type="Gene3D" id="3.30.360.10">
    <property type="entry name" value="Dihydrodipicolinate Reductase, domain 2"/>
    <property type="match status" value="1"/>
</dbReference>
<dbReference type="PANTHER" id="PTHR43331">
    <property type="entry name" value="HOMOSERINE DEHYDROGENASE"/>
    <property type="match status" value="1"/>
</dbReference>
<dbReference type="Gene3D" id="3.40.50.720">
    <property type="entry name" value="NAD(P)-binding Rossmann-like Domain"/>
    <property type="match status" value="1"/>
</dbReference>
<dbReference type="Gene3D" id="3.30.70.260">
    <property type="match status" value="1"/>
</dbReference>
<keyword evidence="7 14" id="KW-0791">Threonine biosynthesis</keyword>
<sequence length="408" mass="45364">MEIGLLGFGTVGKGVYELLNKNRALMSSLLGEELKVKKILVKDINKHRMDEAYPLITDDPEEILEDGDIRLVVEVMGGIEPTYTYVERAIERSKNVVTANKDMISVKGSELYFKAKENGVEIAFEASVGGGIPIIKPMIDYISNDMVYEICGILNGTSNYIMSRMEEGIDYDRALAEAREKGYAESDPTNDVEGFDARRKITILSSLAYRRKINVEDIPARGITDIDIGDFKLAGLLGYSIKPVAVSRIAGNFIYSMVAPMLVERDNFLNNVRGVINGIKIKGDSLGELMFTGAGAGKFPTATAVIGDIMDILKGHKVKFSRFEDCSVRPYSEMETRFYVRIKAGDSGQAMEDISVIFDDIRMSCLPESSDIAFITKRMTEEKLRIYLNNMGFMDSVSSIDKYLPVLD</sequence>
<evidence type="ECO:0000256" key="9">
    <source>
        <dbReference type="ARBA" id="ARBA00023053"/>
    </source>
</evidence>
<dbReference type="RefSeq" id="WP_149544381.1">
    <property type="nucleotide sequence ID" value="NZ_VTPS01000002.1"/>
</dbReference>
<organism evidence="18 19">
    <name type="scientific">Calorimonas adulescens</name>
    <dbReference type="NCBI Taxonomy" id="2606906"/>
    <lineage>
        <taxon>Bacteria</taxon>
        <taxon>Bacillati</taxon>
        <taxon>Bacillota</taxon>
        <taxon>Clostridia</taxon>
        <taxon>Thermoanaerobacterales</taxon>
        <taxon>Thermoanaerobacteraceae</taxon>
        <taxon>Calorimonas</taxon>
    </lineage>
</organism>
<evidence type="ECO:0000259" key="17">
    <source>
        <dbReference type="Pfam" id="PF03447"/>
    </source>
</evidence>
<proteinExistence type="inferred from homology"/>
<dbReference type="NCBIfam" id="NF004976">
    <property type="entry name" value="PRK06349.1"/>
    <property type="match status" value="1"/>
</dbReference>
<gene>
    <name evidence="18" type="ORF">FWJ32_02420</name>
</gene>
<evidence type="ECO:0000313" key="19">
    <source>
        <dbReference type="Proteomes" id="UP000322976"/>
    </source>
</evidence>
<protein>
    <recommendedName>
        <fullName evidence="5 14">Homoserine dehydrogenase</fullName>
        <ecNumber evidence="4 14">1.1.1.3</ecNumber>
    </recommendedName>
</protein>
<dbReference type="SUPFAM" id="SSF51735">
    <property type="entry name" value="NAD(P)-binding Rossmann-fold domains"/>
    <property type="match status" value="1"/>
</dbReference>